<accession>A0A6G1DD28</accession>
<dbReference type="GO" id="GO:0004497">
    <property type="term" value="F:monooxygenase activity"/>
    <property type="evidence" value="ECO:0007669"/>
    <property type="project" value="InterPro"/>
</dbReference>
<dbReference type="GO" id="GO:0016705">
    <property type="term" value="F:oxidoreductase activity, acting on paired donors, with incorporation or reduction of molecular oxygen"/>
    <property type="evidence" value="ECO:0007669"/>
    <property type="project" value="InterPro"/>
</dbReference>
<gene>
    <name evidence="3" type="ORF">E2562_001320</name>
</gene>
<dbReference type="GO" id="GO:0005506">
    <property type="term" value="F:iron ion binding"/>
    <property type="evidence" value="ECO:0007669"/>
    <property type="project" value="InterPro"/>
</dbReference>
<comment type="caution">
    <text evidence="3">The sequence shown here is derived from an EMBL/GenBank/DDBJ whole genome shotgun (WGS) entry which is preliminary data.</text>
</comment>
<dbReference type="PANTHER" id="PTHR24286">
    <property type="entry name" value="CYTOCHROME P450 26"/>
    <property type="match status" value="1"/>
</dbReference>
<dbReference type="GO" id="GO:0016132">
    <property type="term" value="P:brassinosteroid biosynthetic process"/>
    <property type="evidence" value="ECO:0007669"/>
    <property type="project" value="TreeGrafter"/>
</dbReference>
<dbReference type="GO" id="GO:0010268">
    <property type="term" value="P:brassinosteroid homeostasis"/>
    <property type="evidence" value="ECO:0007669"/>
    <property type="project" value="TreeGrafter"/>
</dbReference>
<reference evidence="3 4" key="1">
    <citation type="submission" date="2019-11" db="EMBL/GenBank/DDBJ databases">
        <title>Whole genome sequence of Oryza granulata.</title>
        <authorList>
            <person name="Li W."/>
        </authorList>
    </citation>
    <scope>NUCLEOTIDE SEQUENCE [LARGE SCALE GENOMIC DNA]</scope>
    <source>
        <strain evidence="4">cv. Menghai</strain>
        <tissue evidence="3">Leaf</tissue>
    </source>
</reference>
<keyword evidence="1" id="KW-0479">Metal-binding</keyword>
<evidence type="ECO:0000313" key="4">
    <source>
        <dbReference type="Proteomes" id="UP000479710"/>
    </source>
</evidence>
<evidence type="ECO:0000313" key="3">
    <source>
        <dbReference type="EMBL" id="KAF0910084.1"/>
    </source>
</evidence>
<dbReference type="GO" id="GO:0020037">
    <property type="term" value="F:heme binding"/>
    <property type="evidence" value="ECO:0007669"/>
    <property type="project" value="InterPro"/>
</dbReference>
<dbReference type="OrthoDB" id="1372046at2759"/>
<protein>
    <submittedName>
        <fullName evidence="3">Uncharacterized protein</fullName>
    </submittedName>
</protein>
<sequence length="101" mass="11631">MQSRSEVATGVKGPTYPGETLEFFARRPSLELHAFFERRLHRTNIVGEDLIVSLDPEVNNFVFQQEGRLFQMWYPDSVMRIIGADSIVTTLGSLHKHIRNK</sequence>
<keyword evidence="4" id="KW-1185">Reference proteome</keyword>
<keyword evidence="2" id="KW-0408">Iron</keyword>
<proteinExistence type="predicted"/>
<organism evidence="3 4">
    <name type="scientific">Oryza meyeriana var. granulata</name>
    <dbReference type="NCBI Taxonomy" id="110450"/>
    <lineage>
        <taxon>Eukaryota</taxon>
        <taxon>Viridiplantae</taxon>
        <taxon>Streptophyta</taxon>
        <taxon>Embryophyta</taxon>
        <taxon>Tracheophyta</taxon>
        <taxon>Spermatophyta</taxon>
        <taxon>Magnoliopsida</taxon>
        <taxon>Liliopsida</taxon>
        <taxon>Poales</taxon>
        <taxon>Poaceae</taxon>
        <taxon>BOP clade</taxon>
        <taxon>Oryzoideae</taxon>
        <taxon>Oryzeae</taxon>
        <taxon>Oryzinae</taxon>
        <taxon>Oryza</taxon>
        <taxon>Oryza meyeriana</taxon>
    </lineage>
</organism>
<dbReference type="Proteomes" id="UP000479710">
    <property type="component" value="Unassembled WGS sequence"/>
</dbReference>
<evidence type="ECO:0000256" key="2">
    <source>
        <dbReference type="ARBA" id="ARBA00023004"/>
    </source>
</evidence>
<dbReference type="InterPro" id="IPR036396">
    <property type="entry name" value="Cyt_P450_sf"/>
</dbReference>
<dbReference type="PANTHER" id="PTHR24286:SF81">
    <property type="entry name" value="CYTOCHROME P450 FAMILY PROTEIN, EXPRESSED"/>
    <property type="match status" value="1"/>
</dbReference>
<dbReference type="SUPFAM" id="SSF48264">
    <property type="entry name" value="Cytochrome P450"/>
    <property type="match status" value="1"/>
</dbReference>
<dbReference type="AlphaFoldDB" id="A0A6G1DD28"/>
<dbReference type="GO" id="GO:0016125">
    <property type="term" value="P:sterol metabolic process"/>
    <property type="evidence" value="ECO:0007669"/>
    <property type="project" value="TreeGrafter"/>
</dbReference>
<dbReference type="EMBL" id="SPHZ02000006">
    <property type="protein sequence ID" value="KAF0910084.1"/>
    <property type="molecule type" value="Genomic_DNA"/>
</dbReference>
<name>A0A6G1DD28_9ORYZ</name>
<evidence type="ECO:0000256" key="1">
    <source>
        <dbReference type="ARBA" id="ARBA00022723"/>
    </source>
</evidence>
<dbReference type="Gene3D" id="1.10.630.10">
    <property type="entry name" value="Cytochrome P450"/>
    <property type="match status" value="1"/>
</dbReference>